<comment type="caution">
    <text evidence="9">The sequence shown here is derived from an EMBL/GenBank/DDBJ whole genome shotgun (WGS) entry which is preliminary data.</text>
</comment>
<protein>
    <submittedName>
        <fullName evidence="9">Kinase-like protein</fullName>
    </submittedName>
</protein>
<feature type="region of interest" description="Disordered" evidence="7">
    <location>
        <begin position="339"/>
        <end position="368"/>
    </location>
</feature>
<dbReference type="PROSITE" id="PS00107">
    <property type="entry name" value="PROTEIN_KINASE_ATP"/>
    <property type="match status" value="1"/>
</dbReference>
<evidence type="ECO:0000313" key="10">
    <source>
        <dbReference type="Proteomes" id="UP000799429"/>
    </source>
</evidence>
<reference evidence="9" key="1">
    <citation type="journal article" date="2020" name="Stud. Mycol.">
        <title>101 Dothideomycetes genomes: a test case for predicting lifestyles and emergence of pathogens.</title>
        <authorList>
            <person name="Haridas S."/>
            <person name="Albert R."/>
            <person name="Binder M."/>
            <person name="Bloem J."/>
            <person name="Labutti K."/>
            <person name="Salamov A."/>
            <person name="Andreopoulos B."/>
            <person name="Baker S."/>
            <person name="Barry K."/>
            <person name="Bills G."/>
            <person name="Bluhm B."/>
            <person name="Cannon C."/>
            <person name="Castanera R."/>
            <person name="Culley D."/>
            <person name="Daum C."/>
            <person name="Ezra D."/>
            <person name="Gonzalez J."/>
            <person name="Henrissat B."/>
            <person name="Kuo A."/>
            <person name="Liang C."/>
            <person name="Lipzen A."/>
            <person name="Lutzoni F."/>
            <person name="Magnuson J."/>
            <person name="Mondo S."/>
            <person name="Nolan M."/>
            <person name="Ohm R."/>
            <person name="Pangilinan J."/>
            <person name="Park H.-J."/>
            <person name="Ramirez L."/>
            <person name="Alfaro M."/>
            <person name="Sun H."/>
            <person name="Tritt A."/>
            <person name="Yoshinaga Y."/>
            <person name="Zwiers L.-H."/>
            <person name="Turgeon B."/>
            <person name="Goodwin S."/>
            <person name="Spatafora J."/>
            <person name="Crous P."/>
            <person name="Grigoriev I."/>
        </authorList>
    </citation>
    <scope>NUCLEOTIDE SEQUENCE</scope>
    <source>
        <strain evidence="9">CBS 101060</strain>
    </source>
</reference>
<organism evidence="9 10">
    <name type="scientific">Patellaria atrata CBS 101060</name>
    <dbReference type="NCBI Taxonomy" id="1346257"/>
    <lineage>
        <taxon>Eukaryota</taxon>
        <taxon>Fungi</taxon>
        <taxon>Dikarya</taxon>
        <taxon>Ascomycota</taxon>
        <taxon>Pezizomycotina</taxon>
        <taxon>Dothideomycetes</taxon>
        <taxon>Dothideomycetes incertae sedis</taxon>
        <taxon>Patellariales</taxon>
        <taxon>Patellariaceae</taxon>
        <taxon>Patellaria</taxon>
    </lineage>
</organism>
<keyword evidence="3 9" id="KW-0418">Kinase</keyword>
<dbReference type="GO" id="GO:0005524">
    <property type="term" value="F:ATP binding"/>
    <property type="evidence" value="ECO:0007669"/>
    <property type="project" value="UniProtKB-UniRule"/>
</dbReference>
<evidence type="ECO:0000256" key="5">
    <source>
        <dbReference type="ARBA" id="ARBA00037982"/>
    </source>
</evidence>
<evidence type="ECO:0000256" key="7">
    <source>
        <dbReference type="SAM" id="MobiDB-lite"/>
    </source>
</evidence>
<feature type="compositionally biased region" description="Basic and acidic residues" evidence="7">
    <location>
        <begin position="39"/>
        <end position="54"/>
    </location>
</feature>
<dbReference type="Gene3D" id="1.10.510.10">
    <property type="entry name" value="Transferase(Phosphotransferase) domain 1"/>
    <property type="match status" value="1"/>
</dbReference>
<evidence type="ECO:0000256" key="1">
    <source>
        <dbReference type="ARBA" id="ARBA00022679"/>
    </source>
</evidence>
<dbReference type="Proteomes" id="UP000799429">
    <property type="component" value="Unassembled WGS sequence"/>
</dbReference>
<dbReference type="GO" id="GO:0004694">
    <property type="term" value="F:eukaryotic translation initiation factor 2alpha kinase activity"/>
    <property type="evidence" value="ECO:0007669"/>
    <property type="project" value="TreeGrafter"/>
</dbReference>
<feature type="region of interest" description="Disordered" evidence="7">
    <location>
        <begin position="1"/>
        <end position="54"/>
    </location>
</feature>
<dbReference type="GO" id="GO:0005737">
    <property type="term" value="C:cytoplasm"/>
    <property type="evidence" value="ECO:0007669"/>
    <property type="project" value="TreeGrafter"/>
</dbReference>
<dbReference type="PROSITE" id="PS50011">
    <property type="entry name" value="PROTEIN_KINASE_DOM"/>
    <property type="match status" value="1"/>
</dbReference>
<keyword evidence="10" id="KW-1185">Reference proteome</keyword>
<dbReference type="Gene3D" id="3.30.200.20">
    <property type="entry name" value="Phosphorylase Kinase, domain 1"/>
    <property type="match status" value="1"/>
</dbReference>
<evidence type="ECO:0000256" key="3">
    <source>
        <dbReference type="ARBA" id="ARBA00022777"/>
    </source>
</evidence>
<evidence type="ECO:0000313" key="9">
    <source>
        <dbReference type="EMBL" id="KAF2842242.1"/>
    </source>
</evidence>
<dbReference type="SUPFAM" id="SSF56112">
    <property type="entry name" value="Protein kinase-like (PK-like)"/>
    <property type="match status" value="1"/>
</dbReference>
<dbReference type="Pfam" id="PF00069">
    <property type="entry name" value="Pkinase"/>
    <property type="match status" value="2"/>
</dbReference>
<feature type="compositionally biased region" description="Polar residues" evidence="7">
    <location>
        <begin position="342"/>
        <end position="359"/>
    </location>
</feature>
<evidence type="ECO:0000259" key="8">
    <source>
        <dbReference type="PROSITE" id="PS50011"/>
    </source>
</evidence>
<keyword evidence="4 6" id="KW-0067">ATP-binding</keyword>
<accession>A0A9P4SI49</accession>
<dbReference type="SMART" id="SM00220">
    <property type="entry name" value="S_TKc"/>
    <property type="match status" value="1"/>
</dbReference>
<dbReference type="InterPro" id="IPR050339">
    <property type="entry name" value="CC_SR_Kinase"/>
</dbReference>
<dbReference type="InterPro" id="IPR011009">
    <property type="entry name" value="Kinase-like_dom_sf"/>
</dbReference>
<evidence type="ECO:0000256" key="2">
    <source>
        <dbReference type="ARBA" id="ARBA00022741"/>
    </source>
</evidence>
<dbReference type="AlphaFoldDB" id="A0A9P4SI49"/>
<dbReference type="EMBL" id="MU006090">
    <property type="protein sequence ID" value="KAF2842242.1"/>
    <property type="molecule type" value="Genomic_DNA"/>
</dbReference>
<dbReference type="InterPro" id="IPR008271">
    <property type="entry name" value="Ser/Thr_kinase_AS"/>
</dbReference>
<name>A0A9P4SI49_9PEZI</name>
<dbReference type="PANTHER" id="PTHR11042">
    <property type="entry name" value="EUKARYOTIC TRANSLATION INITIATION FACTOR 2-ALPHA KINASE EIF2-ALPHA KINASE -RELATED"/>
    <property type="match status" value="1"/>
</dbReference>
<proteinExistence type="inferred from homology"/>
<dbReference type="PROSITE" id="PS00108">
    <property type="entry name" value="PROTEIN_KINASE_ST"/>
    <property type="match status" value="1"/>
</dbReference>
<feature type="binding site" evidence="6">
    <location>
        <position position="282"/>
    </location>
    <ligand>
        <name>ATP</name>
        <dbReference type="ChEBI" id="CHEBI:30616"/>
    </ligand>
</feature>
<dbReference type="InterPro" id="IPR000719">
    <property type="entry name" value="Prot_kinase_dom"/>
</dbReference>
<feature type="compositionally biased region" description="Low complexity" evidence="7">
    <location>
        <begin position="10"/>
        <end position="20"/>
    </location>
</feature>
<dbReference type="GO" id="GO:0005634">
    <property type="term" value="C:nucleus"/>
    <property type="evidence" value="ECO:0007669"/>
    <property type="project" value="TreeGrafter"/>
</dbReference>
<evidence type="ECO:0000256" key="4">
    <source>
        <dbReference type="ARBA" id="ARBA00022840"/>
    </source>
</evidence>
<gene>
    <name evidence="9" type="ORF">M501DRAFT_1054958</name>
</gene>
<feature type="domain" description="Protein kinase" evidence="8">
    <location>
        <begin position="253"/>
        <end position="748"/>
    </location>
</feature>
<dbReference type="PANTHER" id="PTHR11042:SF187">
    <property type="entry name" value="EUKARYOTIC TRANSLATION INITIATION FACTOR 2-ALPHA KINASE 2"/>
    <property type="match status" value="1"/>
</dbReference>
<comment type="similarity">
    <text evidence="5">Belongs to the protein kinase superfamily. Ser/Thr protein kinase family. GCN2 subfamily.</text>
</comment>
<keyword evidence="1" id="KW-0808">Transferase</keyword>
<evidence type="ECO:0000256" key="6">
    <source>
        <dbReference type="PROSITE-ProRule" id="PRU10141"/>
    </source>
</evidence>
<keyword evidence="2 6" id="KW-0547">Nucleotide-binding</keyword>
<sequence length="759" mass="84729">MPSFFRSVNDATSADESSSTSDEDVASDIEQNPTSEPDEQLHKASDIRTDEGDQHDVLVTVNQTTASRVMSQDAQNHSNMILHALLEDKCLSDAVEHFNKRDNGKQVSGSRQYTKDDPEVKAFAATKYRYMSESLGTYGLIAPGLHKEEQRQTRQDYRRALDYLSTKSSADVAVALEARSGEPELRKSAIALANNNLVAGFSKLTFSAKPSNQNVSHKDARSLLESSTSHLPLLLQPLVDHPLVQTSRYQRDFTEVCTLGKGGYGTVYRAMHRLDGVHYALKKISLNPVRIQKIHDRGQLELDRLLNELRTIAHMDHPNIVRYYNGWIEYSPPEAQALPLPMSSTTSPRNPHLEYTSSEDQLREGPSTSNRFHGHVLSSSLGTSDYEAADNVLFENTDGDQSLERGIGIEFREDANITSNSPPQPIVSRRRRRLSHATVSSTMSKRSTIRSVGIEEDDEEVEMIPRGEMNFSDHETSLFDPLPSDMLFDHSLAGQQSNALPPHRDPLLPTLTLHIQMSLYPLTLADFISRSSHSPQPSLSPMFPTSDTLTALHHCFHKRLSIQILLLILAGVEYLHSTGIVHRDLKPGNIFLSAFPSTYPNAGCIRFDCHDCNQPTRNPIQLNVRIGDFGLVTAIARPDDTSPVVAAKAVGTEFYRPPVGNGKGHANEKLDVFALGVVLFEMLWRFGTRMERYEILTLLKKGSLPSDFRQKMGEQGRKLEECILGMVREDERERLGCKEVRGQLEGVLKGLERGGVVNQ</sequence>
<dbReference type="InterPro" id="IPR017441">
    <property type="entry name" value="Protein_kinase_ATP_BS"/>
</dbReference>
<dbReference type="OrthoDB" id="1405469at2759"/>